<evidence type="ECO:0000256" key="1">
    <source>
        <dbReference type="ARBA" id="ARBA00007447"/>
    </source>
</evidence>
<gene>
    <name evidence="3" type="ORF">KI387_038852</name>
</gene>
<dbReference type="EMBL" id="JAHRHJ020000011">
    <property type="protein sequence ID" value="KAH9295264.1"/>
    <property type="molecule type" value="Genomic_DNA"/>
</dbReference>
<dbReference type="GO" id="GO:0004190">
    <property type="term" value="F:aspartic-type endopeptidase activity"/>
    <property type="evidence" value="ECO:0007669"/>
    <property type="project" value="InterPro"/>
</dbReference>
<dbReference type="PANTHER" id="PTHR13683">
    <property type="entry name" value="ASPARTYL PROTEASES"/>
    <property type="match status" value="1"/>
</dbReference>
<protein>
    <recommendedName>
        <fullName evidence="2">Peptidase A1 domain-containing protein</fullName>
    </recommendedName>
</protein>
<evidence type="ECO:0000313" key="4">
    <source>
        <dbReference type="Proteomes" id="UP000824469"/>
    </source>
</evidence>
<evidence type="ECO:0000259" key="2">
    <source>
        <dbReference type="PROSITE" id="PS51767"/>
    </source>
</evidence>
<name>A0AA38CCU4_TAXCH</name>
<accession>A0AA38CCU4</accession>
<dbReference type="Pfam" id="PF14543">
    <property type="entry name" value="TAXi_N"/>
    <property type="match status" value="1"/>
</dbReference>
<dbReference type="InterPro" id="IPR033121">
    <property type="entry name" value="PEPTIDASE_A1"/>
</dbReference>
<dbReference type="PROSITE" id="PS51767">
    <property type="entry name" value="PEPTIDASE_A1"/>
    <property type="match status" value="1"/>
</dbReference>
<dbReference type="PANTHER" id="PTHR13683:SF743">
    <property type="entry name" value="ASPARTIC PROTEINASE-LIKE PROTEIN 1"/>
    <property type="match status" value="1"/>
</dbReference>
<dbReference type="InterPro" id="IPR021109">
    <property type="entry name" value="Peptidase_aspartic_dom_sf"/>
</dbReference>
<dbReference type="PROSITE" id="PS00141">
    <property type="entry name" value="ASP_PROTEASE"/>
    <property type="match status" value="1"/>
</dbReference>
<dbReference type="SUPFAM" id="SSF50630">
    <property type="entry name" value="Acid proteases"/>
    <property type="match status" value="1"/>
</dbReference>
<dbReference type="Gene3D" id="2.40.70.10">
    <property type="entry name" value="Acid Proteases"/>
    <property type="match status" value="1"/>
</dbReference>
<sequence>MKERKWSLCALTAMASFSLFVLFETCRASSLVYSLKMMHKFSEEARVIWIQRRGAVSSAWPRKGSAHYYGALNQHDVQRLNQRRELIAEYQSLYFSEGNETVQYGENFGWLHYTWVDIGTPNVSFLVALDTGSDLFWVPCDCIQCAPIAASSYSL</sequence>
<comment type="caution">
    <text evidence="3">The sequence shown here is derived from an EMBL/GenBank/DDBJ whole genome shotgun (WGS) entry which is preliminary data.</text>
</comment>
<proteinExistence type="inferred from homology"/>
<dbReference type="GO" id="GO:0006508">
    <property type="term" value="P:proteolysis"/>
    <property type="evidence" value="ECO:0007669"/>
    <property type="project" value="InterPro"/>
</dbReference>
<dbReference type="AlphaFoldDB" id="A0AA38CCU4"/>
<dbReference type="OMA" id="EICESFH"/>
<feature type="non-terminal residue" evidence="3">
    <location>
        <position position="1"/>
    </location>
</feature>
<dbReference type="InterPro" id="IPR032861">
    <property type="entry name" value="TAXi_N"/>
</dbReference>
<evidence type="ECO:0000313" key="3">
    <source>
        <dbReference type="EMBL" id="KAH9295264.1"/>
    </source>
</evidence>
<reference evidence="3 4" key="1">
    <citation type="journal article" date="2021" name="Nat. Plants">
        <title>The Taxus genome provides insights into paclitaxel biosynthesis.</title>
        <authorList>
            <person name="Xiong X."/>
            <person name="Gou J."/>
            <person name="Liao Q."/>
            <person name="Li Y."/>
            <person name="Zhou Q."/>
            <person name="Bi G."/>
            <person name="Li C."/>
            <person name="Du R."/>
            <person name="Wang X."/>
            <person name="Sun T."/>
            <person name="Guo L."/>
            <person name="Liang H."/>
            <person name="Lu P."/>
            <person name="Wu Y."/>
            <person name="Zhang Z."/>
            <person name="Ro D.K."/>
            <person name="Shang Y."/>
            <person name="Huang S."/>
            <person name="Yan J."/>
        </authorList>
    </citation>
    <scope>NUCLEOTIDE SEQUENCE [LARGE SCALE GENOMIC DNA]</scope>
    <source>
        <strain evidence="3">Ta-2019</strain>
    </source>
</reference>
<dbReference type="InterPro" id="IPR001969">
    <property type="entry name" value="Aspartic_peptidase_AS"/>
</dbReference>
<keyword evidence="4" id="KW-1185">Reference proteome</keyword>
<feature type="domain" description="Peptidase A1" evidence="2">
    <location>
        <begin position="112"/>
        <end position="155"/>
    </location>
</feature>
<comment type="similarity">
    <text evidence="1">Belongs to the peptidase A1 family.</text>
</comment>
<dbReference type="InterPro" id="IPR001461">
    <property type="entry name" value="Aspartic_peptidase_A1"/>
</dbReference>
<dbReference type="Proteomes" id="UP000824469">
    <property type="component" value="Unassembled WGS sequence"/>
</dbReference>
<organism evidence="3 4">
    <name type="scientific">Taxus chinensis</name>
    <name type="common">Chinese yew</name>
    <name type="synonym">Taxus wallichiana var. chinensis</name>
    <dbReference type="NCBI Taxonomy" id="29808"/>
    <lineage>
        <taxon>Eukaryota</taxon>
        <taxon>Viridiplantae</taxon>
        <taxon>Streptophyta</taxon>
        <taxon>Embryophyta</taxon>
        <taxon>Tracheophyta</taxon>
        <taxon>Spermatophyta</taxon>
        <taxon>Pinopsida</taxon>
        <taxon>Pinidae</taxon>
        <taxon>Conifers II</taxon>
        <taxon>Cupressales</taxon>
        <taxon>Taxaceae</taxon>
        <taxon>Taxus</taxon>
    </lineage>
</organism>